<dbReference type="SMART" id="SM00028">
    <property type="entry name" value="TPR"/>
    <property type="match status" value="5"/>
</dbReference>
<keyword evidence="1" id="KW-0802">TPR repeat</keyword>
<accession>A0ABV2BNX0</accession>
<evidence type="ECO:0000256" key="2">
    <source>
        <dbReference type="SAM" id="Phobius"/>
    </source>
</evidence>
<keyword evidence="4" id="KW-1185">Reference proteome</keyword>
<dbReference type="Gene3D" id="1.25.40.10">
    <property type="entry name" value="Tetratricopeptide repeat domain"/>
    <property type="match status" value="3"/>
</dbReference>
<evidence type="ECO:0000313" key="3">
    <source>
        <dbReference type="EMBL" id="MET1253649.1"/>
    </source>
</evidence>
<name>A0ABV2BNX0_9GAMM</name>
<feature type="repeat" description="TPR" evidence="1">
    <location>
        <begin position="619"/>
        <end position="652"/>
    </location>
</feature>
<keyword evidence="2" id="KW-0472">Membrane</keyword>
<evidence type="ECO:0000256" key="1">
    <source>
        <dbReference type="PROSITE-ProRule" id="PRU00339"/>
    </source>
</evidence>
<dbReference type="SUPFAM" id="SSF48452">
    <property type="entry name" value="TPR-like"/>
    <property type="match status" value="2"/>
</dbReference>
<dbReference type="EMBL" id="JBEVCJ010000001">
    <property type="protein sequence ID" value="MET1253649.1"/>
    <property type="molecule type" value="Genomic_DNA"/>
</dbReference>
<dbReference type="Pfam" id="PF13174">
    <property type="entry name" value="TPR_6"/>
    <property type="match status" value="2"/>
</dbReference>
<organism evidence="3 4">
    <name type="scientific">Aliikangiella maris</name>
    <dbReference type="NCBI Taxonomy" id="3162458"/>
    <lineage>
        <taxon>Bacteria</taxon>
        <taxon>Pseudomonadati</taxon>
        <taxon>Pseudomonadota</taxon>
        <taxon>Gammaproteobacteria</taxon>
        <taxon>Oceanospirillales</taxon>
        <taxon>Pleioneaceae</taxon>
        <taxon>Aliikangiella</taxon>
    </lineage>
</organism>
<dbReference type="RefSeq" id="WP_353873190.1">
    <property type="nucleotide sequence ID" value="NZ_JBEVCJ010000001.1"/>
</dbReference>
<dbReference type="PROSITE" id="PS50005">
    <property type="entry name" value="TPR"/>
    <property type="match status" value="1"/>
</dbReference>
<comment type="caution">
    <text evidence="3">The sequence shown here is derived from an EMBL/GenBank/DDBJ whole genome shotgun (WGS) entry which is preliminary data.</text>
</comment>
<dbReference type="Pfam" id="PF13432">
    <property type="entry name" value="TPR_16"/>
    <property type="match status" value="1"/>
</dbReference>
<dbReference type="InterPro" id="IPR011990">
    <property type="entry name" value="TPR-like_helical_dom_sf"/>
</dbReference>
<sequence>MMKLNKCRAIRVLPKASLQYLQQLGLRIVISLAVVLLIAACANIKRIVPLQKLTPAEVDPRVSFIDKKEDLEVETSAIQSIEPEIVIASYERLLTRGNSQIRKEALHRLADLTMRLAESKLAVTNQESLQQLSLAVQQATFAKAIMLYQQLAIEFPEYEAIDEVKYQLARAYSLNSEPESSLEILDQIAITHNESLSYLESQFRRGEAYFVRKDYQTAEKAYTEVIQKGVTSDFYDKALYKRGWSLFKQSLFQEALNDFFVLYERLLYQQQAGQMKNKLLADLIKDTRRVISLSFYNQDGAESIQAYFKVHGKRSFEDQIYDALAQLYIEQERFQDAADTYLTFIKQYPVSLSAPEFHTKVIDIYRQGGFPSLILPAKESFVVTYGRNSAFWLKYSGKVIDDLKVLLKLHLDDISRFYHAAAQKSKKPADYLIAAKWYREILLTFNDPQVDSQYRYAMAEALFDGGQFEMSAKEFETVGYNNPQSQYSRDAGYKALLAYQAIQYPQTATNLEKLLPSIQSGLKFAQTFSTDKQTPQIISRVAEQQLSIQDIQGAIDSSELLLQSPVAISNEQKQRAHIIIANGLFDLKQFAKAEVAISQLLKEVKLTTQQRNSFRQRRVEAIYQLADTAKSENKFAEAIALFLKVKQLEPQSSVAINAHYDAAALYLQTEQWQLAAQLLESFRKLHPKHALSQGIPEKLALVYEKEQNWNKAALEYQRLSAEQKDPQLAREGYWRVAELYLKASNKKQAIVAFKKYVWDYPEPYLLAQEGRFNLVNLYDERGDFEKRDFWRQKIIQFYAKNTNKNNTRTAFLAAQSKYQLSEPLFESYRQIKLKLPLASSLKKKRVAMKKALDAYNSIAKYNVARFTTASTHKVAKIYQLLSSDLMSSQRPKGLSEEELEEYGFLLEEQALPFEDKAIEFFEVNAKRTANNIYDESVRESLDALKKLKPVQYDKQEQLEAMNAIEF</sequence>
<evidence type="ECO:0000313" key="4">
    <source>
        <dbReference type="Proteomes" id="UP001548189"/>
    </source>
</evidence>
<dbReference type="InterPro" id="IPR019734">
    <property type="entry name" value="TPR_rpt"/>
</dbReference>
<reference evidence="3 4" key="1">
    <citation type="submission" date="2024-06" db="EMBL/GenBank/DDBJ databases">
        <authorList>
            <person name="Li F."/>
        </authorList>
    </citation>
    <scope>NUCLEOTIDE SEQUENCE [LARGE SCALE GENOMIC DNA]</scope>
    <source>
        <strain evidence="3 4">GXAS 311</strain>
    </source>
</reference>
<feature type="transmembrane region" description="Helical" evidence="2">
    <location>
        <begin position="20"/>
        <end position="40"/>
    </location>
</feature>
<keyword evidence="2" id="KW-1133">Transmembrane helix</keyword>
<dbReference type="Proteomes" id="UP001548189">
    <property type="component" value="Unassembled WGS sequence"/>
</dbReference>
<proteinExistence type="predicted"/>
<keyword evidence="2" id="KW-0812">Transmembrane</keyword>
<gene>
    <name evidence="3" type="ORF">ABVT43_00775</name>
</gene>
<protein>
    <submittedName>
        <fullName evidence="3">Tetratricopeptide repeat protein</fullName>
    </submittedName>
</protein>